<dbReference type="PATRIC" id="fig|1441730.3.peg.790"/>
<evidence type="ECO:0000313" key="3">
    <source>
        <dbReference type="Proteomes" id="UP000053060"/>
    </source>
</evidence>
<dbReference type="RefSeq" id="WP_060650648.1">
    <property type="nucleotide sequence ID" value="NZ_AZXY01000001.1"/>
</dbReference>
<reference evidence="3" key="1">
    <citation type="submission" date="2015-01" db="EMBL/GenBank/DDBJ databases">
        <title>Draft genome sequence of Rhodococcus pyridinivorans strain KG-16, a hydrocarbon-degrading bacterium.</title>
        <authorList>
            <person name="Aggarwal R.K."/>
            <person name="Dawar C."/>
        </authorList>
    </citation>
    <scope>NUCLEOTIDE SEQUENCE [LARGE SCALE GENOMIC DNA]</scope>
    <source>
        <strain evidence="3">KG-16</strain>
    </source>
</reference>
<dbReference type="AlphaFoldDB" id="A0A0V9URD5"/>
<dbReference type="Pfam" id="PF01872">
    <property type="entry name" value="RibD_C"/>
    <property type="match status" value="1"/>
</dbReference>
<dbReference type="Gene3D" id="3.40.430.10">
    <property type="entry name" value="Dihydrofolate Reductase, subunit A"/>
    <property type="match status" value="1"/>
</dbReference>
<evidence type="ECO:0000313" key="2">
    <source>
        <dbReference type="EMBL" id="KSZ60544.1"/>
    </source>
</evidence>
<dbReference type="PANTHER" id="PTHR38011">
    <property type="entry name" value="DIHYDROFOLATE REDUCTASE FAMILY PROTEIN (AFU_ORTHOLOGUE AFUA_8G06820)"/>
    <property type="match status" value="1"/>
</dbReference>
<sequence>MTRMIYYTASTLDGFLATEDHSLDWLLTRESGDGGPFDYEKFIAGIGAIAMGSSTYRWVLDHAGEDKWEYDLPCWVFTHRDDLPVARAGDEPGDIRFTQKDVRQVYDEMAEAANGRDLWMVGGGDLAGQFAERGLLDELVVSFAPVTIGSGRPLLPRHVEMRLTELGQSGEFAVVRYEVLKDATGWL</sequence>
<dbReference type="Proteomes" id="UP000053060">
    <property type="component" value="Unassembled WGS sequence"/>
</dbReference>
<dbReference type="GO" id="GO:0009231">
    <property type="term" value="P:riboflavin biosynthetic process"/>
    <property type="evidence" value="ECO:0007669"/>
    <property type="project" value="InterPro"/>
</dbReference>
<comment type="caution">
    <text evidence="2">The sequence shown here is derived from an EMBL/GenBank/DDBJ whole genome shotgun (WGS) entry which is preliminary data.</text>
</comment>
<name>A0A0V9URD5_9NOCA</name>
<dbReference type="PANTHER" id="PTHR38011:SF11">
    <property type="entry name" value="2,5-DIAMINO-6-RIBOSYLAMINO-4(3H)-PYRIMIDINONE 5'-PHOSPHATE REDUCTASE"/>
    <property type="match status" value="1"/>
</dbReference>
<dbReference type="EMBL" id="AZXY01000001">
    <property type="protein sequence ID" value="KSZ60544.1"/>
    <property type="molecule type" value="Genomic_DNA"/>
</dbReference>
<dbReference type="GO" id="GO:0008703">
    <property type="term" value="F:5-amino-6-(5-phosphoribosylamino)uracil reductase activity"/>
    <property type="evidence" value="ECO:0007669"/>
    <property type="project" value="InterPro"/>
</dbReference>
<feature type="domain" description="Bacterial bifunctional deaminase-reductase C-terminal" evidence="1">
    <location>
        <begin position="5"/>
        <end position="163"/>
    </location>
</feature>
<organism evidence="2 3">
    <name type="scientific">Rhodococcus pyridinivorans KG-16</name>
    <dbReference type="NCBI Taxonomy" id="1441730"/>
    <lineage>
        <taxon>Bacteria</taxon>
        <taxon>Bacillati</taxon>
        <taxon>Actinomycetota</taxon>
        <taxon>Actinomycetes</taxon>
        <taxon>Mycobacteriales</taxon>
        <taxon>Nocardiaceae</taxon>
        <taxon>Rhodococcus</taxon>
    </lineage>
</organism>
<proteinExistence type="predicted"/>
<accession>A0A0V9URD5</accession>
<protein>
    <submittedName>
        <fullName evidence="2">Deaminase</fullName>
    </submittedName>
</protein>
<gene>
    <name evidence="2" type="ORF">Z045_03750</name>
</gene>
<dbReference type="InterPro" id="IPR002734">
    <property type="entry name" value="RibDG_C"/>
</dbReference>
<reference evidence="2 3" key="2">
    <citation type="journal article" date="2016" name="Genome Announc.">
        <title>Draft Genome Sequence of a Versatile Hydrocarbon-Degrading Bacterium, Rhodococcus pyridinivorans Strain KG-16, Collected from Oil Fields in India.</title>
        <authorList>
            <person name="Aggarwal R.K."/>
            <person name="Dawar C."/>
            <person name="Phanindranath R."/>
            <person name="Mutnuri L."/>
            <person name="Dayal A.M."/>
        </authorList>
    </citation>
    <scope>NUCLEOTIDE SEQUENCE [LARGE SCALE GENOMIC DNA]</scope>
    <source>
        <strain evidence="2 3">KG-16</strain>
    </source>
</reference>
<evidence type="ECO:0000259" key="1">
    <source>
        <dbReference type="Pfam" id="PF01872"/>
    </source>
</evidence>
<dbReference type="InterPro" id="IPR050765">
    <property type="entry name" value="Riboflavin_Biosynth_HTPR"/>
</dbReference>
<dbReference type="InterPro" id="IPR024072">
    <property type="entry name" value="DHFR-like_dom_sf"/>
</dbReference>
<dbReference type="SUPFAM" id="SSF53597">
    <property type="entry name" value="Dihydrofolate reductase-like"/>
    <property type="match status" value="1"/>
</dbReference>